<dbReference type="InterPro" id="IPR020843">
    <property type="entry name" value="ER"/>
</dbReference>
<dbReference type="SUPFAM" id="SSF50129">
    <property type="entry name" value="GroES-like"/>
    <property type="match status" value="1"/>
</dbReference>
<dbReference type="EMBL" id="JAGGDJ010000023">
    <property type="protein sequence ID" value="MBO7746850.1"/>
    <property type="molecule type" value="Genomic_DNA"/>
</dbReference>
<dbReference type="Proteomes" id="UP000670947">
    <property type="component" value="Unassembled WGS sequence"/>
</dbReference>
<dbReference type="Gene3D" id="3.40.50.720">
    <property type="entry name" value="NAD(P)-binding Rossmann-like Domain"/>
    <property type="match status" value="1"/>
</dbReference>
<dbReference type="InterPro" id="IPR011032">
    <property type="entry name" value="GroES-like_sf"/>
</dbReference>
<gene>
    <name evidence="2" type="ORF">I8J29_21775</name>
</gene>
<protein>
    <submittedName>
        <fullName evidence="2">Zinc-binding alcohol dehydrogenase family protein</fullName>
    </submittedName>
</protein>
<reference evidence="2 3" key="1">
    <citation type="submission" date="2021-03" db="EMBL/GenBank/DDBJ databases">
        <title>Paenibacillus artemisicola MWE-103 whole genome sequence.</title>
        <authorList>
            <person name="Ham Y.J."/>
        </authorList>
    </citation>
    <scope>NUCLEOTIDE SEQUENCE [LARGE SCALE GENOMIC DNA]</scope>
    <source>
        <strain evidence="2 3">MWE-103</strain>
    </source>
</reference>
<dbReference type="InterPro" id="IPR036291">
    <property type="entry name" value="NAD(P)-bd_dom_sf"/>
</dbReference>
<evidence type="ECO:0000259" key="1">
    <source>
        <dbReference type="SMART" id="SM00829"/>
    </source>
</evidence>
<dbReference type="PANTHER" id="PTHR43677">
    <property type="entry name" value="SHORT-CHAIN DEHYDROGENASE/REDUCTASE"/>
    <property type="match status" value="1"/>
</dbReference>
<evidence type="ECO:0000313" key="2">
    <source>
        <dbReference type="EMBL" id="MBO7746850.1"/>
    </source>
</evidence>
<keyword evidence="3" id="KW-1185">Reference proteome</keyword>
<dbReference type="RefSeq" id="WP_208849587.1">
    <property type="nucleotide sequence ID" value="NZ_JAGGDJ010000023.1"/>
</dbReference>
<evidence type="ECO:0000313" key="3">
    <source>
        <dbReference type="Proteomes" id="UP000670947"/>
    </source>
</evidence>
<dbReference type="SMART" id="SM00829">
    <property type="entry name" value="PKS_ER"/>
    <property type="match status" value="1"/>
</dbReference>
<dbReference type="Gene3D" id="3.90.180.10">
    <property type="entry name" value="Medium-chain alcohol dehydrogenases, catalytic domain"/>
    <property type="match status" value="2"/>
</dbReference>
<sequence length="325" mass="33703">MYAAVVRSYQESPKFEAIDLPEPSGAHDAVVDVLAAGLHPRVRSQADGSHYASRGELPLVPGIDGVGRLPDGRTVYFAAPDTAFGSMAERTVIDVRLSVPLPEGADPVQIAAAMNPAMSSWVALRRRIAFRPGQSVLVLGATGNSGQMAVRIAKLLGAGRVIGAGRDPERLRALRAIGADETVSLAGDPETAARRVGEAAAEVDVVLDYLWGKPAELAMVPLLKRRSDRSRALTWIQIGSVAGPEAAVPSAALRSANFRLLGSGQGSVTTAGYMAELPALVDAIADGRLSVNAVPVPLADVADVWGTPAGAGQRIVFVPTRGAGA</sequence>
<dbReference type="Pfam" id="PF00107">
    <property type="entry name" value="ADH_zinc_N"/>
    <property type="match status" value="1"/>
</dbReference>
<organism evidence="2 3">
    <name type="scientific">Paenibacillus artemisiicola</name>
    <dbReference type="NCBI Taxonomy" id="1172618"/>
    <lineage>
        <taxon>Bacteria</taxon>
        <taxon>Bacillati</taxon>
        <taxon>Bacillota</taxon>
        <taxon>Bacilli</taxon>
        <taxon>Bacillales</taxon>
        <taxon>Paenibacillaceae</taxon>
        <taxon>Paenibacillus</taxon>
    </lineage>
</organism>
<feature type="domain" description="Enoyl reductase (ER)" evidence="1">
    <location>
        <begin position="11"/>
        <end position="268"/>
    </location>
</feature>
<dbReference type="InterPro" id="IPR013149">
    <property type="entry name" value="ADH-like_C"/>
</dbReference>
<name>A0ABS3WEV4_9BACL</name>
<dbReference type="PANTHER" id="PTHR43677:SF11">
    <property type="entry name" value="ZINC-CONTAINING ALCOHOL DEHYDROGENASE"/>
    <property type="match status" value="1"/>
</dbReference>
<proteinExistence type="predicted"/>
<comment type="caution">
    <text evidence="2">The sequence shown here is derived from an EMBL/GenBank/DDBJ whole genome shotgun (WGS) entry which is preliminary data.</text>
</comment>
<dbReference type="SUPFAM" id="SSF51735">
    <property type="entry name" value="NAD(P)-binding Rossmann-fold domains"/>
    <property type="match status" value="1"/>
</dbReference>
<accession>A0ABS3WEV4</accession>
<dbReference type="InterPro" id="IPR051397">
    <property type="entry name" value="Zn-ADH-like_protein"/>
</dbReference>